<protein>
    <submittedName>
        <fullName evidence="3">AIF-MLS domain containing protein</fullName>
    </submittedName>
</protein>
<dbReference type="Proteomes" id="UP000246464">
    <property type="component" value="Chromosome 8"/>
</dbReference>
<feature type="compositionally biased region" description="Acidic residues" evidence="1">
    <location>
        <begin position="446"/>
        <end position="456"/>
    </location>
</feature>
<accession>A0A2U9BQ68</accession>
<feature type="region of interest" description="Disordered" evidence="1">
    <location>
        <begin position="486"/>
        <end position="526"/>
    </location>
</feature>
<feature type="compositionally biased region" description="Low complexity" evidence="1">
    <location>
        <begin position="301"/>
        <end position="317"/>
    </location>
</feature>
<keyword evidence="2" id="KW-1133">Transmembrane helix</keyword>
<dbReference type="EMBL" id="CP026250">
    <property type="protein sequence ID" value="AWP06327.1"/>
    <property type="molecule type" value="Genomic_DNA"/>
</dbReference>
<feature type="region of interest" description="Disordered" evidence="1">
    <location>
        <begin position="301"/>
        <end position="468"/>
    </location>
</feature>
<evidence type="ECO:0000313" key="4">
    <source>
        <dbReference type="Proteomes" id="UP000246464"/>
    </source>
</evidence>
<keyword evidence="4" id="KW-1185">Reference proteome</keyword>
<feature type="compositionally biased region" description="Low complexity" evidence="1">
    <location>
        <begin position="414"/>
        <end position="433"/>
    </location>
</feature>
<reference evidence="3 4" key="1">
    <citation type="submission" date="2017-12" db="EMBL/GenBank/DDBJ databases">
        <title>Integrating genomic resources of turbot (Scophthalmus maximus) in depth evaluation of genetic and physical mapping variation across individuals.</title>
        <authorList>
            <person name="Martinez P."/>
        </authorList>
    </citation>
    <scope>NUCLEOTIDE SEQUENCE [LARGE SCALE GENOMIC DNA]</scope>
</reference>
<proteinExistence type="predicted"/>
<evidence type="ECO:0000256" key="1">
    <source>
        <dbReference type="SAM" id="MobiDB-lite"/>
    </source>
</evidence>
<feature type="region of interest" description="Disordered" evidence="1">
    <location>
        <begin position="153"/>
        <end position="206"/>
    </location>
</feature>
<gene>
    <name evidence="3" type="ORF">SMAX5B_019775</name>
</gene>
<evidence type="ECO:0000313" key="3">
    <source>
        <dbReference type="EMBL" id="AWP06327.1"/>
    </source>
</evidence>
<feature type="compositionally biased region" description="Low complexity" evidence="1">
    <location>
        <begin position="491"/>
        <end position="501"/>
    </location>
</feature>
<keyword evidence="2" id="KW-0812">Transmembrane</keyword>
<feature type="transmembrane region" description="Helical" evidence="2">
    <location>
        <begin position="12"/>
        <end position="30"/>
    </location>
</feature>
<feature type="region of interest" description="Disordered" evidence="1">
    <location>
        <begin position="114"/>
        <end position="141"/>
    </location>
</feature>
<feature type="compositionally biased region" description="Low complexity" evidence="1">
    <location>
        <begin position="326"/>
        <end position="340"/>
    </location>
</feature>
<organism evidence="3 4">
    <name type="scientific">Scophthalmus maximus</name>
    <name type="common">Turbot</name>
    <name type="synonym">Psetta maxima</name>
    <dbReference type="NCBI Taxonomy" id="52904"/>
    <lineage>
        <taxon>Eukaryota</taxon>
        <taxon>Metazoa</taxon>
        <taxon>Chordata</taxon>
        <taxon>Craniata</taxon>
        <taxon>Vertebrata</taxon>
        <taxon>Euteleostomi</taxon>
        <taxon>Actinopterygii</taxon>
        <taxon>Neopterygii</taxon>
        <taxon>Teleostei</taxon>
        <taxon>Neoteleostei</taxon>
        <taxon>Acanthomorphata</taxon>
        <taxon>Carangaria</taxon>
        <taxon>Pleuronectiformes</taxon>
        <taxon>Pleuronectoidei</taxon>
        <taxon>Scophthalmidae</taxon>
        <taxon>Scophthalmus</taxon>
    </lineage>
</organism>
<dbReference type="AlphaFoldDB" id="A0A2U9BQ68"/>
<keyword evidence="2" id="KW-0472">Membrane</keyword>
<evidence type="ECO:0000256" key="2">
    <source>
        <dbReference type="SAM" id="Phobius"/>
    </source>
</evidence>
<name>A0A2U9BQ68_SCOMX</name>
<sequence>MAFGVPGGSTNMTYFLLCGGGLTAAVVYAYKTVNGDSERYEDRLATTGSPAEASSAEAAPEVAAPATELIPVEEAVQATEALAESVPTPAEEVAEAAPDVEAVSEEASEVVVTEAPAEPAVTEEAASTPSAEVEAVPEAAPVDAPVETPVEAPAAEAPAVEAAEAPAAEAPAAEAPAAEAPATEAPAAEAPAAEAPVEEAPTAESAESLPDLLTAVKNLGSSTVEIAAASVGETSLVKAVRQMEEDGNGSDSTLEMVEADVLEATAKVVSEEAADTVSKEELKSAVASAVEDVAEAEVAEAPSIEEGMTEEMSAPAAAEEEEELEAAAFPPEEATTSAPAVGKVEEINTGDRASAPDAAPVEAVASTEASSEDVAEEVTPGKVSAEETASEAAPDDVAEEVKPGEASVEETAPDEVTPAEEATTTAEAAPENETSPDEMTPAAETPVEEGEDEASAEDAAKAVSTHSDAEAVLDTAQLATASTGADLEVLSAAEPESSSETPAHDTRHCHSAPSAGEDVAPPPALGEELVSEGKVYVSHEANEAVSLVLEQKPEVSVWTVKSCSVM</sequence>